<evidence type="ECO:0000256" key="1">
    <source>
        <dbReference type="ARBA" id="ARBA00023015"/>
    </source>
</evidence>
<dbReference type="Gene3D" id="3.40.1410.10">
    <property type="entry name" value="Chorismate lyase-like"/>
    <property type="match status" value="1"/>
</dbReference>
<dbReference type="InterPro" id="IPR028978">
    <property type="entry name" value="Chorismate_lyase_/UTRA_dom_sf"/>
</dbReference>
<dbReference type="SMART" id="SM00866">
    <property type="entry name" value="UTRA"/>
    <property type="match status" value="1"/>
</dbReference>
<evidence type="ECO:0000313" key="6">
    <source>
        <dbReference type="Proteomes" id="UP000317557"/>
    </source>
</evidence>
<dbReference type="InterPro" id="IPR050679">
    <property type="entry name" value="Bact_HTH_transcr_reg"/>
</dbReference>
<dbReference type="GO" id="GO:0003677">
    <property type="term" value="F:DNA binding"/>
    <property type="evidence" value="ECO:0007669"/>
    <property type="project" value="UniProtKB-KW"/>
</dbReference>
<dbReference type="Gene3D" id="1.10.10.10">
    <property type="entry name" value="Winged helix-like DNA-binding domain superfamily/Winged helix DNA-binding domain"/>
    <property type="match status" value="1"/>
</dbReference>
<dbReference type="PANTHER" id="PTHR44846">
    <property type="entry name" value="MANNOSYL-D-GLYCERATE TRANSPORT/METABOLISM SYSTEM REPRESSOR MNGR-RELATED"/>
    <property type="match status" value="1"/>
</dbReference>
<dbReference type="EMBL" id="FXTP01000014">
    <property type="protein sequence ID" value="SMO89082.1"/>
    <property type="molecule type" value="Genomic_DNA"/>
</dbReference>
<dbReference type="GO" id="GO:0003700">
    <property type="term" value="F:DNA-binding transcription factor activity"/>
    <property type="evidence" value="ECO:0007669"/>
    <property type="project" value="InterPro"/>
</dbReference>
<proteinExistence type="predicted"/>
<evidence type="ECO:0000256" key="2">
    <source>
        <dbReference type="ARBA" id="ARBA00023125"/>
    </source>
</evidence>
<dbReference type="SUPFAM" id="SSF64288">
    <property type="entry name" value="Chorismate lyase-like"/>
    <property type="match status" value="1"/>
</dbReference>
<dbReference type="SMART" id="SM00345">
    <property type="entry name" value="HTH_GNTR"/>
    <property type="match status" value="1"/>
</dbReference>
<organism evidence="5 6">
    <name type="scientific">Gracilimonas mengyeensis</name>
    <dbReference type="NCBI Taxonomy" id="1302730"/>
    <lineage>
        <taxon>Bacteria</taxon>
        <taxon>Pseudomonadati</taxon>
        <taxon>Balneolota</taxon>
        <taxon>Balneolia</taxon>
        <taxon>Balneolales</taxon>
        <taxon>Balneolaceae</taxon>
        <taxon>Gracilimonas</taxon>
    </lineage>
</organism>
<sequence>MNLSIDHKSPVPLHVQVEELLREMIQMPEYQKGKLLPKEVELAKELGISRNTLRQATNKLVYEGLLFRKKGVGTRVVKQVDSKAKNWLSFTQEMKAKGIEVVNYNINITWEKPPEEVRNFFTIDAKTEVLKMERLRGGKDGPFVFFISYFHPRIGLTGKEDFSKPLYEILRKEHSVIAKLSKEEISARAADLPLSKMLNMSKGEPVLKRKRFVYDPGNRPIEYNVGYYRGDSIVYSVESERDHNI</sequence>
<dbReference type="CDD" id="cd07377">
    <property type="entry name" value="WHTH_GntR"/>
    <property type="match status" value="1"/>
</dbReference>
<name>A0A521EYH3_9BACT</name>
<dbReference type="PANTHER" id="PTHR44846:SF1">
    <property type="entry name" value="MANNOSYL-D-GLYCERATE TRANSPORT_METABOLISM SYSTEM REPRESSOR MNGR-RELATED"/>
    <property type="match status" value="1"/>
</dbReference>
<keyword evidence="6" id="KW-1185">Reference proteome</keyword>
<dbReference type="InterPro" id="IPR036388">
    <property type="entry name" value="WH-like_DNA-bd_sf"/>
</dbReference>
<keyword evidence="3" id="KW-0804">Transcription</keyword>
<gene>
    <name evidence="5" type="ORF">SAMN06265219_11450</name>
</gene>
<dbReference type="PRINTS" id="PR00035">
    <property type="entry name" value="HTHGNTR"/>
</dbReference>
<accession>A0A521EYH3</accession>
<dbReference type="InterPro" id="IPR036390">
    <property type="entry name" value="WH_DNA-bd_sf"/>
</dbReference>
<dbReference type="InterPro" id="IPR000524">
    <property type="entry name" value="Tscrpt_reg_HTH_GntR"/>
</dbReference>
<reference evidence="5 6" key="1">
    <citation type="submission" date="2017-05" db="EMBL/GenBank/DDBJ databases">
        <authorList>
            <person name="Varghese N."/>
            <person name="Submissions S."/>
        </authorList>
    </citation>
    <scope>NUCLEOTIDE SEQUENCE [LARGE SCALE GENOMIC DNA]</scope>
    <source>
        <strain evidence="5 6">DSM 21985</strain>
    </source>
</reference>
<dbReference type="AlphaFoldDB" id="A0A521EYH3"/>
<keyword evidence="2" id="KW-0238">DNA-binding</keyword>
<evidence type="ECO:0000259" key="4">
    <source>
        <dbReference type="PROSITE" id="PS50949"/>
    </source>
</evidence>
<keyword evidence="1" id="KW-0805">Transcription regulation</keyword>
<protein>
    <submittedName>
        <fullName evidence="5">Transcriptional regulator, GntR family</fullName>
    </submittedName>
</protein>
<dbReference type="RefSeq" id="WP_142455508.1">
    <property type="nucleotide sequence ID" value="NZ_FXTP01000014.1"/>
</dbReference>
<dbReference type="PROSITE" id="PS50949">
    <property type="entry name" value="HTH_GNTR"/>
    <property type="match status" value="1"/>
</dbReference>
<dbReference type="InterPro" id="IPR011663">
    <property type="entry name" value="UTRA"/>
</dbReference>
<dbReference type="GO" id="GO:0045892">
    <property type="term" value="P:negative regulation of DNA-templated transcription"/>
    <property type="evidence" value="ECO:0007669"/>
    <property type="project" value="TreeGrafter"/>
</dbReference>
<evidence type="ECO:0000256" key="3">
    <source>
        <dbReference type="ARBA" id="ARBA00023163"/>
    </source>
</evidence>
<dbReference type="Pfam" id="PF00392">
    <property type="entry name" value="GntR"/>
    <property type="match status" value="1"/>
</dbReference>
<evidence type="ECO:0000313" key="5">
    <source>
        <dbReference type="EMBL" id="SMO89082.1"/>
    </source>
</evidence>
<dbReference type="Pfam" id="PF07702">
    <property type="entry name" value="UTRA"/>
    <property type="match status" value="1"/>
</dbReference>
<feature type="domain" description="HTH gntR-type" evidence="4">
    <location>
        <begin position="11"/>
        <end position="79"/>
    </location>
</feature>
<dbReference type="SUPFAM" id="SSF46785">
    <property type="entry name" value="Winged helix' DNA-binding domain"/>
    <property type="match status" value="1"/>
</dbReference>
<dbReference type="Proteomes" id="UP000317557">
    <property type="component" value="Unassembled WGS sequence"/>
</dbReference>
<dbReference type="OrthoDB" id="9815017at2"/>